<dbReference type="InterPro" id="IPR036890">
    <property type="entry name" value="HATPase_C_sf"/>
</dbReference>
<sequence>MPSKYLSLTSTNITRFFWIFILLLAMGLGLYGYNYTNAYLNDKLRTLQYTGDRLQKRIDHYRYLTYRIYDNYTGQPLAQIPANVQEVKLRQDMFFINKPHKKTDALIYGTHDAATLDLTLKISGFLDDQWGAKNQPYSMYYLNGQDNSLMFITTQPLQQQDSRLKENYFYAGMQARRAEMLQQANTLDERESYSSLRKSRNSSDYFFSLRTTFNNPGNLATVIAFDLPMSDLVPQSMARDNFQLTNNNDTVNEGDAPQDPNAGSTITLQGGSINLSTPLSNSPLNLTYSIPVLSLAIDLTRNNFWLILINLILLGMAMAGIYLIRHKYIRPSENMAHQLHTQQALNHEIISNLSVGLLIYNFSSHSVVVSNKIAEQLLPHLSLDKIANMAEEHHGVIQATVNNEVYEIRMVRSQIAPDTYLFMMHDQDKEAMVNKTLQQARREHEKNLQARKLMLHNLGIELNQPLLELHALAEQLNSNPPVEDRSKLEKTLLGESKDVLTLVDNITLLTRLETQDWQPVQQRYSLAALMDELLLDALPKINQKGLMLLNHFEMDPLDSYVGDPNAVKKILALLLDYAIVATSLGKITLTSERDPQQPDQLIFHITDTGSGLSKEELSNLNYPFLSQTLVDRFNHGSGLNFYLCNQLCKKLGGQLEIRSKIDIGTRYTVRIKQTLEAVDTEVEAADERLLDDVTVLLDITADEVRGIVTRIMSAYGAICIVADERQPTRDYDVLLTDNAQHCDHYTLLLTSDEIGFQALEKRYIRVNFNIGSALIDATLLLIEQQLLEEAENEIALSQQNSSADSTNGDSDSGTGDDEIEAYVKQLHTSDYYGLFVDTVPEDIEKLYNENQRRDFTSLSQTAHRLKGVFAMLNLTPGKQLCEKLEQHLAEGEVLMISDNINQIDSFVSRLLQQGS</sequence>
<dbReference type="Pfam" id="PF01627">
    <property type="entry name" value="Hpt"/>
    <property type="match status" value="1"/>
</dbReference>
<keyword evidence="17" id="KW-1185">Reference proteome</keyword>
<dbReference type="Pfam" id="PF02518">
    <property type="entry name" value="HATPase_c"/>
    <property type="match status" value="1"/>
</dbReference>
<dbReference type="Pfam" id="PF16359">
    <property type="entry name" value="RcsD_ABL"/>
    <property type="match status" value="1"/>
</dbReference>
<keyword evidence="8 11" id="KW-1133">Transmembrane helix</keyword>
<dbReference type="GO" id="GO:0005886">
    <property type="term" value="C:plasma membrane"/>
    <property type="evidence" value="ECO:0007669"/>
    <property type="project" value="UniProtKB-SubCell"/>
</dbReference>
<dbReference type="GO" id="GO:0009927">
    <property type="term" value="F:histidine phosphotransfer kinase activity"/>
    <property type="evidence" value="ECO:0007669"/>
    <property type="project" value="InterPro"/>
</dbReference>
<dbReference type="RefSeq" id="WP_017491797.1">
    <property type="nucleotide sequence ID" value="NZ_CAUQAZ010000055.1"/>
</dbReference>
<dbReference type="Proteomes" id="UP000192536">
    <property type="component" value="Unassembled WGS sequence"/>
</dbReference>
<evidence type="ECO:0000256" key="3">
    <source>
        <dbReference type="ARBA" id="ARBA00022553"/>
    </source>
</evidence>
<protein>
    <recommendedName>
        <fullName evidence="11">Phosphotransferase RcsD</fullName>
        <ecNumber evidence="11">2.7.2.-</ecNumber>
    </recommendedName>
    <alternativeName>
        <fullName evidence="11">Phosphotransfer intermediate RcsD</fullName>
    </alternativeName>
</protein>
<dbReference type="GO" id="GO:0016774">
    <property type="term" value="F:phosphotransferase activity, carboxyl group as acceptor"/>
    <property type="evidence" value="ECO:0007669"/>
    <property type="project" value="UniProtKB-UniRule"/>
</dbReference>
<dbReference type="NCBIfam" id="NF007907">
    <property type="entry name" value="PRK10618.1"/>
    <property type="match status" value="1"/>
</dbReference>
<dbReference type="PRINTS" id="PR00344">
    <property type="entry name" value="BCTRLSENSOR"/>
</dbReference>
<dbReference type="CDD" id="cd00088">
    <property type="entry name" value="HPT"/>
    <property type="match status" value="1"/>
</dbReference>
<keyword evidence="7 11" id="KW-0067">ATP-binding</keyword>
<keyword evidence="6 11" id="KW-0418">Kinase</keyword>
<evidence type="ECO:0000313" key="17">
    <source>
        <dbReference type="Proteomes" id="UP000192536"/>
    </source>
</evidence>
<reference evidence="16 17" key="1">
    <citation type="journal article" date="2017" name="Int. J. Syst. Evol. Microbiol.">
        <title>Rouxiella badensis sp. nov. and Rouxiella silvae sp. nov. isolated from peat bog soil in Germany and emendation of the genus description.</title>
        <authorList>
            <person name="Le Fleche-Mateos A."/>
            <person name="Kugler J.H."/>
            <person name="Hansen S.H."/>
            <person name="Syldatk C."/>
            <person name="Hausmann R."/>
            <person name="Lomprez F."/>
            <person name="Vandenbogaert M."/>
            <person name="Manuguerra J.C."/>
            <person name="Grimont P.A."/>
        </authorList>
    </citation>
    <scope>NUCLEOTIDE SEQUENCE [LARGE SCALE GENOMIC DNA]</scope>
    <source>
        <strain evidence="16 17">DSM 100043</strain>
    </source>
</reference>
<evidence type="ECO:0000256" key="7">
    <source>
        <dbReference type="ARBA" id="ARBA00022840"/>
    </source>
</evidence>
<evidence type="ECO:0000256" key="13">
    <source>
        <dbReference type="SAM" id="MobiDB-lite"/>
    </source>
</evidence>
<evidence type="ECO:0000256" key="11">
    <source>
        <dbReference type="HAMAP-Rule" id="MF_00980"/>
    </source>
</evidence>
<dbReference type="InterPro" id="IPR036097">
    <property type="entry name" value="HisK_dim/P_sf"/>
</dbReference>
<keyword evidence="5 11" id="KW-0812">Transmembrane</keyword>
<gene>
    <name evidence="11" type="primary">rcsD</name>
    <name evidence="16" type="ORF">BS640_14200</name>
</gene>
<keyword evidence="3 11" id="KW-0597">Phosphoprotein</keyword>
<evidence type="ECO:0000256" key="6">
    <source>
        <dbReference type="ARBA" id="ARBA00022777"/>
    </source>
</evidence>
<feature type="compositionally biased region" description="Low complexity" evidence="13">
    <location>
        <begin position="796"/>
        <end position="813"/>
    </location>
</feature>
<name>A0A1X0WDG0_9GAMM</name>
<dbReference type="SMART" id="SM00387">
    <property type="entry name" value="HATPase_c"/>
    <property type="match status" value="1"/>
</dbReference>
<proteinExistence type="inferred from homology"/>
<dbReference type="SUPFAM" id="SSF47384">
    <property type="entry name" value="Homodimeric domain of signal transducing histidine kinase"/>
    <property type="match status" value="1"/>
</dbReference>
<comment type="function">
    <text evidence="11">Component of the Rcs signaling system, which controls transcription of numerous genes. RcsD is a phosphotransfer intermediate between the sensor kinase RcsC and the response regulator RcsB. It acquires a phosphoryl group from RcsC and transfers it to RcsB.</text>
</comment>
<evidence type="ECO:0000256" key="8">
    <source>
        <dbReference type="ARBA" id="ARBA00022989"/>
    </source>
</evidence>
<dbReference type="InterPro" id="IPR008207">
    <property type="entry name" value="Sig_transdc_His_kin_Hpt_dom"/>
</dbReference>
<keyword evidence="11" id="KW-1003">Cell membrane</keyword>
<keyword evidence="11" id="KW-0547">Nucleotide-binding</keyword>
<dbReference type="Gene3D" id="1.20.120.160">
    <property type="entry name" value="HPT domain"/>
    <property type="match status" value="1"/>
</dbReference>
<comment type="similarity">
    <text evidence="11">Belongs to the RcsD family.</text>
</comment>
<organism evidence="16 17">
    <name type="scientific">Rouxiella badensis</name>
    <dbReference type="NCBI Taxonomy" id="1646377"/>
    <lineage>
        <taxon>Bacteria</taxon>
        <taxon>Pseudomonadati</taxon>
        <taxon>Pseudomonadota</taxon>
        <taxon>Gammaproteobacteria</taxon>
        <taxon>Enterobacterales</taxon>
        <taxon>Yersiniaceae</taxon>
        <taxon>Rouxiella</taxon>
    </lineage>
</organism>
<dbReference type="AlphaFoldDB" id="A0A1X0WDG0"/>
<dbReference type="InterPro" id="IPR005467">
    <property type="entry name" value="His_kinase_dom"/>
</dbReference>
<feature type="domain" description="Histidine kinase" evidence="14">
    <location>
        <begin position="457"/>
        <end position="675"/>
    </location>
</feature>
<dbReference type="Gene3D" id="3.40.50.11620">
    <property type="entry name" value="Phosphotransferase RcsD, RcsD-ABL domain"/>
    <property type="match status" value="1"/>
</dbReference>
<dbReference type="SUPFAM" id="SSF55874">
    <property type="entry name" value="ATPase domain of HSP90 chaperone/DNA topoisomerase II/histidine kinase"/>
    <property type="match status" value="1"/>
</dbReference>
<dbReference type="InterPro" id="IPR004358">
    <property type="entry name" value="Sig_transdc_His_kin-like_C"/>
</dbReference>
<comment type="caution">
    <text evidence="16">The sequence shown here is derived from an EMBL/GenBank/DDBJ whole genome shotgun (WGS) entry which is preliminary data.</text>
</comment>
<evidence type="ECO:0000256" key="4">
    <source>
        <dbReference type="ARBA" id="ARBA00022679"/>
    </source>
</evidence>
<evidence type="ECO:0000259" key="15">
    <source>
        <dbReference type="PROSITE" id="PS50894"/>
    </source>
</evidence>
<dbReference type="InterPro" id="IPR003594">
    <property type="entry name" value="HATPase_dom"/>
</dbReference>
<evidence type="ECO:0000256" key="12">
    <source>
        <dbReference type="PROSITE-ProRule" id="PRU00110"/>
    </source>
</evidence>
<accession>A0A1X0WDG0</accession>
<dbReference type="InterPro" id="IPR038616">
    <property type="entry name" value="RcsD_ABL_sf"/>
</dbReference>
<evidence type="ECO:0000256" key="1">
    <source>
        <dbReference type="ARBA" id="ARBA00000085"/>
    </source>
</evidence>
<feature type="modified residue" description="Phosphohistidine" evidence="11 12">
    <location>
        <position position="863"/>
    </location>
</feature>
<dbReference type="InterPro" id="IPR030861">
    <property type="entry name" value="Ptransferase_RcsD"/>
</dbReference>
<keyword evidence="11" id="KW-0997">Cell inner membrane</keyword>
<evidence type="ECO:0000256" key="5">
    <source>
        <dbReference type="ARBA" id="ARBA00022692"/>
    </source>
</evidence>
<evidence type="ECO:0000259" key="14">
    <source>
        <dbReference type="PROSITE" id="PS50109"/>
    </source>
</evidence>
<evidence type="ECO:0000256" key="10">
    <source>
        <dbReference type="ARBA" id="ARBA00023136"/>
    </source>
</evidence>
<feature type="region of interest" description="Disordered" evidence="13">
    <location>
        <begin position="796"/>
        <end position="816"/>
    </location>
</feature>
<dbReference type="InterPro" id="IPR036641">
    <property type="entry name" value="HPT_dom_sf"/>
</dbReference>
<dbReference type="STRING" id="1646377.BS640_14200"/>
<keyword evidence="4 11" id="KW-0808">Transferase</keyword>
<dbReference type="EMBL" id="MRWE01000023">
    <property type="protein sequence ID" value="ORJ24812.1"/>
    <property type="molecule type" value="Genomic_DNA"/>
</dbReference>
<comment type="subcellular location">
    <subcellularLocation>
        <location evidence="11">Cell inner membrane</location>
        <topology evidence="11">Multi-pass membrane protein</topology>
    </subcellularLocation>
    <subcellularLocation>
        <location evidence="2">Endomembrane system</location>
        <topology evidence="2">Multi-pass membrane protein</topology>
    </subcellularLocation>
</comment>
<dbReference type="Gene3D" id="3.30.565.10">
    <property type="entry name" value="Histidine kinase-like ATPase, C-terminal domain"/>
    <property type="match status" value="1"/>
</dbReference>
<dbReference type="GO" id="GO:0005524">
    <property type="term" value="F:ATP binding"/>
    <property type="evidence" value="ECO:0007669"/>
    <property type="project" value="UniProtKB-UniRule"/>
</dbReference>
<dbReference type="InterPro" id="IPR032306">
    <property type="entry name" value="RcsD_ABL"/>
</dbReference>
<dbReference type="PANTHER" id="PTHR43047:SF72">
    <property type="entry name" value="OSMOSENSING HISTIDINE PROTEIN KINASE SLN1"/>
    <property type="match status" value="1"/>
</dbReference>
<evidence type="ECO:0000313" key="16">
    <source>
        <dbReference type="EMBL" id="ORJ24812.1"/>
    </source>
</evidence>
<dbReference type="PROSITE" id="PS50894">
    <property type="entry name" value="HPT"/>
    <property type="match status" value="1"/>
</dbReference>
<comment type="catalytic activity">
    <reaction evidence="1">
        <text>ATP + protein L-histidine = ADP + protein N-phospho-L-histidine.</text>
        <dbReference type="EC" id="2.7.13.3"/>
    </reaction>
</comment>
<evidence type="ECO:0000256" key="9">
    <source>
        <dbReference type="ARBA" id="ARBA00023012"/>
    </source>
</evidence>
<keyword evidence="9 11" id="KW-0902">Two-component regulatory system</keyword>
<dbReference type="PANTHER" id="PTHR43047">
    <property type="entry name" value="TWO-COMPONENT HISTIDINE PROTEIN KINASE"/>
    <property type="match status" value="1"/>
</dbReference>
<feature type="transmembrane region" description="Helical" evidence="11">
    <location>
        <begin position="304"/>
        <end position="324"/>
    </location>
</feature>
<evidence type="ECO:0000256" key="2">
    <source>
        <dbReference type="ARBA" id="ARBA00004127"/>
    </source>
</evidence>
<feature type="transmembrane region" description="Helical" evidence="11">
    <location>
        <begin position="12"/>
        <end position="33"/>
    </location>
</feature>
<dbReference type="SUPFAM" id="SSF47226">
    <property type="entry name" value="Histidine-containing phosphotransfer domain, HPT domain"/>
    <property type="match status" value="1"/>
</dbReference>
<keyword evidence="10 11" id="KW-0472">Membrane</keyword>
<dbReference type="HAMAP" id="MF_00980">
    <property type="entry name" value="RcsD"/>
    <property type="match status" value="1"/>
</dbReference>
<feature type="domain" description="HPt" evidence="15">
    <location>
        <begin position="824"/>
        <end position="915"/>
    </location>
</feature>
<dbReference type="PROSITE" id="PS50109">
    <property type="entry name" value="HIS_KIN"/>
    <property type="match status" value="1"/>
</dbReference>
<dbReference type="GO" id="GO:0000155">
    <property type="term" value="F:phosphorelay sensor kinase activity"/>
    <property type="evidence" value="ECO:0007669"/>
    <property type="project" value="InterPro"/>
</dbReference>
<dbReference type="EC" id="2.7.2.-" evidence="11"/>
<comment type="subunit">
    <text evidence="11">Interacts with RcsC and RcsB.</text>
</comment>
<comment type="PTM">
    <text evidence="11">Phosphorylated by RcsC.</text>
</comment>